<organism evidence="1 2">
    <name type="scientific">Candidatus Chisholmbacteria bacterium RIFCSPHIGHO2_01_FULL_48_12</name>
    <dbReference type="NCBI Taxonomy" id="1797589"/>
    <lineage>
        <taxon>Bacteria</taxon>
        <taxon>Candidatus Chisholmiibacteriota</taxon>
    </lineage>
</organism>
<dbReference type="Proteomes" id="UP000177324">
    <property type="component" value="Unassembled WGS sequence"/>
</dbReference>
<evidence type="ECO:0000313" key="1">
    <source>
        <dbReference type="EMBL" id="OGY16994.1"/>
    </source>
</evidence>
<dbReference type="Pfam" id="PF08843">
    <property type="entry name" value="AbiEii"/>
    <property type="match status" value="1"/>
</dbReference>
<dbReference type="EMBL" id="MHCH01000036">
    <property type="protein sequence ID" value="OGY16994.1"/>
    <property type="molecule type" value="Genomic_DNA"/>
</dbReference>
<protein>
    <recommendedName>
        <fullName evidence="3">Nucleotidyl transferase AbiEii/AbiGii toxin family protein</fullName>
    </recommendedName>
</protein>
<evidence type="ECO:0000313" key="2">
    <source>
        <dbReference type="Proteomes" id="UP000177324"/>
    </source>
</evidence>
<reference evidence="1 2" key="1">
    <citation type="journal article" date="2016" name="Nat. Commun.">
        <title>Thousands of microbial genomes shed light on interconnected biogeochemical processes in an aquifer system.</title>
        <authorList>
            <person name="Anantharaman K."/>
            <person name="Brown C.T."/>
            <person name="Hug L.A."/>
            <person name="Sharon I."/>
            <person name="Castelle C.J."/>
            <person name="Probst A.J."/>
            <person name="Thomas B.C."/>
            <person name="Singh A."/>
            <person name="Wilkins M.J."/>
            <person name="Karaoz U."/>
            <person name="Brodie E.L."/>
            <person name="Williams K.H."/>
            <person name="Hubbard S.S."/>
            <person name="Banfield J.F."/>
        </authorList>
    </citation>
    <scope>NUCLEOTIDE SEQUENCE [LARGE SCALE GENOMIC DNA]</scope>
</reference>
<name>A0A1G1VNR0_9BACT</name>
<comment type="caution">
    <text evidence="1">The sequence shown here is derived from an EMBL/GenBank/DDBJ whole genome shotgun (WGS) entry which is preliminary data.</text>
</comment>
<sequence>MLKQEQLEELVVRSQTSRINVYREYCQHLFLSALYSQPKTAAVLFKGGTALRVAYQSPRYSEDLDFTLFSISNRELEDIILAVSDDLEKTNLNHKIEEAKETTGGYLANLAIKLYQEKLTISIQASRRKKNDRKPNVQLIRNDFIPPYTVLLLPEKELIEEKVQAALTRAKPRDFFDVYFLLRQGKIPVNLRSKLQPLIKIIEKNKLDFKPLANYLPASMTALANDFKNSLITEIGRFGYG</sequence>
<gene>
    <name evidence="1" type="ORF">A2784_04110</name>
</gene>
<evidence type="ECO:0008006" key="3">
    <source>
        <dbReference type="Google" id="ProtNLM"/>
    </source>
</evidence>
<dbReference type="InterPro" id="IPR014942">
    <property type="entry name" value="AbiEii"/>
</dbReference>
<dbReference type="Gene3D" id="3.10.450.620">
    <property type="entry name" value="JHP933, nucleotidyltransferase-like core domain"/>
    <property type="match status" value="1"/>
</dbReference>
<accession>A0A1G1VNR0</accession>
<proteinExistence type="predicted"/>
<dbReference type="STRING" id="1797589.A2784_04110"/>
<dbReference type="AlphaFoldDB" id="A0A1G1VNR0"/>